<name>A0A6M2DZC2_XENCH</name>
<dbReference type="InterPro" id="IPR028054">
    <property type="entry name" value="DUF4481"/>
</dbReference>
<sequence length="200" mass="22253">MTGLTLFALGVVWLLLNAGAIFLCMWLKMRLARGLERCLARVNKQLMRHKLVVALDDRGRISCHKVNLCFMYMDAGPCIAHLQGVIEREEQAGTGHGVGWEGRMDVTASDIVIQGSTTTRLSRKQERCALLYLRYASRWGGLALAGDLDISPMIGSRHCGVFRCPCQYIEEHLHCKPRGKFLPSRCCPKKGSTETTTNSG</sequence>
<evidence type="ECO:0000256" key="1">
    <source>
        <dbReference type="SAM" id="Phobius"/>
    </source>
</evidence>
<dbReference type="PANTHER" id="PTHR31193:SF1">
    <property type="entry name" value="TRANSMEMBRANE PROTEIN 268"/>
    <property type="match status" value="1"/>
</dbReference>
<keyword evidence="1" id="KW-1133">Transmembrane helix</keyword>
<accession>A0A6M2DZC2</accession>
<dbReference type="PANTHER" id="PTHR31193">
    <property type="entry name" value="TRANSMEMBRANE PROTEIN C9ORF91"/>
    <property type="match status" value="1"/>
</dbReference>
<organism evidence="2">
    <name type="scientific">Xenopsylla cheopis</name>
    <name type="common">Oriental rat flea</name>
    <name type="synonym">Pulex cheopis</name>
    <dbReference type="NCBI Taxonomy" id="163159"/>
    <lineage>
        <taxon>Eukaryota</taxon>
        <taxon>Metazoa</taxon>
        <taxon>Ecdysozoa</taxon>
        <taxon>Arthropoda</taxon>
        <taxon>Hexapoda</taxon>
        <taxon>Insecta</taxon>
        <taxon>Pterygota</taxon>
        <taxon>Neoptera</taxon>
        <taxon>Endopterygota</taxon>
        <taxon>Siphonaptera</taxon>
        <taxon>Pulicidae</taxon>
        <taxon>Xenopsyllinae</taxon>
        <taxon>Xenopsylla</taxon>
    </lineage>
</organism>
<proteinExistence type="predicted"/>
<keyword evidence="1" id="KW-0472">Membrane</keyword>
<feature type="transmembrane region" description="Helical" evidence="1">
    <location>
        <begin position="6"/>
        <end position="27"/>
    </location>
</feature>
<evidence type="ECO:0000313" key="2">
    <source>
        <dbReference type="EMBL" id="NOV50408.1"/>
    </source>
</evidence>
<reference evidence="2" key="1">
    <citation type="submission" date="2020-03" db="EMBL/GenBank/DDBJ databases">
        <title>Transcriptomic Profiling of the Digestive Tract of the Rat Flea, Xenopsylla cheopis, Following Blood Feeding and Infection with Yersinia pestis.</title>
        <authorList>
            <person name="Bland D.M."/>
            <person name="Martens C.A."/>
            <person name="Virtaneva K."/>
            <person name="Kanakabandi K."/>
            <person name="Long D."/>
            <person name="Rosenke R."/>
            <person name="Saturday G.A."/>
            <person name="Hoyt F.H."/>
            <person name="Bruno D.P."/>
            <person name="Ribeiro J.M.C."/>
            <person name="Hinnebusch J."/>
        </authorList>
    </citation>
    <scope>NUCLEOTIDE SEQUENCE</scope>
</reference>
<protein>
    <submittedName>
        <fullName evidence="2">Putative secreted protein</fullName>
    </submittedName>
</protein>
<keyword evidence="1" id="KW-0812">Transmembrane</keyword>
<dbReference type="AlphaFoldDB" id="A0A6M2DZC2"/>
<dbReference type="EMBL" id="GIIL01006682">
    <property type="protein sequence ID" value="NOV50408.1"/>
    <property type="molecule type" value="Transcribed_RNA"/>
</dbReference>